<dbReference type="Gene3D" id="3.30.420.10">
    <property type="entry name" value="Ribonuclease H-like superfamily/Ribonuclease H"/>
    <property type="match status" value="1"/>
</dbReference>
<dbReference type="NCBIfam" id="TIGR00573">
    <property type="entry name" value="dnaq"/>
    <property type="match status" value="1"/>
</dbReference>
<dbReference type="Gene3D" id="2.60.60.30">
    <property type="entry name" value="sav2460 like domains"/>
    <property type="match status" value="1"/>
</dbReference>
<keyword evidence="1" id="KW-0540">Nuclease</keyword>
<gene>
    <name evidence="6" type="ORF">LZ495_10050</name>
</gene>
<evidence type="ECO:0000313" key="6">
    <source>
        <dbReference type="EMBL" id="MCF2527553.1"/>
    </source>
</evidence>
<dbReference type="GO" id="GO:0008408">
    <property type="term" value="F:3'-5' exonuclease activity"/>
    <property type="evidence" value="ECO:0007669"/>
    <property type="project" value="TreeGrafter"/>
</dbReference>
<sequence length="629" mass="66237">MSAASANALSPRAWPAGYPGDYAVVDVETTGLTARDRIVSAAVVLLDATGAVTGRWSSLVDPQRDPGPTYIHGLTAADLTGQPLFQDVADDLAELLTGRVLVAHNASFDWKMLEAEYRRLGREFPADERLCTMTLAKRLELPLPDWRLGSLAAYYGVRQLAAHTAEDDARVLAEAFRTALHEAAALDSGGGFPLPVTRPGRRGITRVPAARPAPKQPCAYVNPGPLRDGVLVQGMRVAFTGETAVAREDLEARAVAVGLHPTGSVSGKTSVLVTNDTGTGTGKNRKAQQLGVPILDEKAFVALLADVRPGARVDAAAPAATPPIPAARPTPEAKPEPAPVPAAPPTAAAPAPTPPPRSGRRPRTTPNVLILHGRSEHAEAGTVRALLVERGHRLRLNLTQSVDLVIVLPGGAADPRAARAAAMGITCLPLAAWQADDAPVAGGTPPAGPDDPGPGRELPRGGVHDLPGAARPGVWTLQASWRWDRPDGEVDVVAFLLDGTEKVRGDDDFVFWNQPATPDGTVAVDILGSAEQSITIDFDRLPPEIARIAVAAVVDGTSAFDAVGPIEVQVAPFQGATETRSILDAATVERSLVLGEFYRRGDAWRFRAWGQGYQFDAVALARHYGVDVA</sequence>
<dbReference type="SMART" id="SM00479">
    <property type="entry name" value="EXOIII"/>
    <property type="match status" value="1"/>
</dbReference>
<dbReference type="GO" id="GO:0006260">
    <property type="term" value="P:DNA replication"/>
    <property type="evidence" value="ECO:0007669"/>
    <property type="project" value="InterPro"/>
</dbReference>
<evidence type="ECO:0000256" key="3">
    <source>
        <dbReference type="ARBA" id="ARBA00022839"/>
    </source>
</evidence>
<dbReference type="AlphaFoldDB" id="A0AA41PXI1"/>
<dbReference type="CDD" id="cd06127">
    <property type="entry name" value="DEDDh"/>
    <property type="match status" value="1"/>
</dbReference>
<dbReference type="RefSeq" id="WP_235051717.1">
    <property type="nucleotide sequence ID" value="NZ_JAKFHA010000004.1"/>
</dbReference>
<dbReference type="SUPFAM" id="SSF53098">
    <property type="entry name" value="Ribonuclease H-like"/>
    <property type="match status" value="1"/>
</dbReference>
<evidence type="ECO:0000259" key="5">
    <source>
        <dbReference type="SMART" id="SM00479"/>
    </source>
</evidence>
<dbReference type="SUPFAM" id="SSF52113">
    <property type="entry name" value="BRCT domain"/>
    <property type="match status" value="1"/>
</dbReference>
<dbReference type="GO" id="GO:0003887">
    <property type="term" value="F:DNA-directed DNA polymerase activity"/>
    <property type="evidence" value="ECO:0007669"/>
    <property type="project" value="InterPro"/>
</dbReference>
<evidence type="ECO:0000256" key="4">
    <source>
        <dbReference type="SAM" id="MobiDB-lite"/>
    </source>
</evidence>
<reference evidence="6" key="1">
    <citation type="submission" date="2022-01" db="EMBL/GenBank/DDBJ databases">
        <title>Genome-Based Taxonomic Classification of the Phylum Actinobacteria.</title>
        <authorList>
            <person name="Gao Y."/>
        </authorList>
    </citation>
    <scope>NUCLEOTIDE SEQUENCE</scope>
    <source>
        <strain evidence="6">KLBMP 8922</strain>
    </source>
</reference>
<evidence type="ECO:0000256" key="1">
    <source>
        <dbReference type="ARBA" id="ARBA00022722"/>
    </source>
</evidence>
<feature type="domain" description="Exonuclease" evidence="5">
    <location>
        <begin position="21"/>
        <end position="185"/>
    </location>
</feature>
<dbReference type="InterPro" id="IPR003325">
    <property type="entry name" value="TerD"/>
</dbReference>
<dbReference type="InterPro" id="IPR013520">
    <property type="entry name" value="Ribonucl_H"/>
</dbReference>
<keyword evidence="7" id="KW-1185">Reference proteome</keyword>
<dbReference type="PANTHER" id="PTHR30231">
    <property type="entry name" value="DNA POLYMERASE III SUBUNIT EPSILON"/>
    <property type="match status" value="1"/>
</dbReference>
<dbReference type="InterPro" id="IPR036397">
    <property type="entry name" value="RNaseH_sf"/>
</dbReference>
<evidence type="ECO:0000313" key="7">
    <source>
        <dbReference type="Proteomes" id="UP001165378"/>
    </source>
</evidence>
<evidence type="ECO:0000256" key="2">
    <source>
        <dbReference type="ARBA" id="ARBA00022801"/>
    </source>
</evidence>
<dbReference type="GO" id="GO:0003677">
    <property type="term" value="F:DNA binding"/>
    <property type="evidence" value="ECO:0007669"/>
    <property type="project" value="InterPro"/>
</dbReference>
<dbReference type="EMBL" id="JAKFHA010000004">
    <property type="protein sequence ID" value="MCF2527553.1"/>
    <property type="molecule type" value="Genomic_DNA"/>
</dbReference>
<feature type="region of interest" description="Disordered" evidence="4">
    <location>
        <begin position="438"/>
        <end position="469"/>
    </location>
</feature>
<dbReference type="GO" id="GO:0005829">
    <property type="term" value="C:cytosol"/>
    <property type="evidence" value="ECO:0007669"/>
    <property type="project" value="TreeGrafter"/>
</dbReference>
<dbReference type="Pfam" id="PF02342">
    <property type="entry name" value="TerD"/>
    <property type="match status" value="1"/>
</dbReference>
<dbReference type="FunFam" id="3.30.420.10:FF:000045">
    <property type="entry name" value="3'-5' exonuclease DinG"/>
    <property type="match status" value="1"/>
</dbReference>
<name>A0AA41PXI1_9ACTN</name>
<organism evidence="6 7">
    <name type="scientific">Yinghuangia soli</name>
    <dbReference type="NCBI Taxonomy" id="2908204"/>
    <lineage>
        <taxon>Bacteria</taxon>
        <taxon>Bacillati</taxon>
        <taxon>Actinomycetota</taxon>
        <taxon>Actinomycetes</taxon>
        <taxon>Kitasatosporales</taxon>
        <taxon>Streptomycetaceae</taxon>
        <taxon>Yinghuangia</taxon>
    </lineage>
</organism>
<dbReference type="InterPro" id="IPR012337">
    <property type="entry name" value="RNaseH-like_sf"/>
</dbReference>
<proteinExistence type="predicted"/>
<dbReference type="CDD" id="cd17748">
    <property type="entry name" value="BRCT_DNA_ligase_like"/>
    <property type="match status" value="1"/>
</dbReference>
<feature type="compositionally biased region" description="Basic and acidic residues" evidence="4">
    <location>
        <begin position="453"/>
        <end position="463"/>
    </location>
</feature>
<dbReference type="PANTHER" id="PTHR30231:SF4">
    <property type="entry name" value="PROTEIN NEN2"/>
    <property type="match status" value="1"/>
</dbReference>
<keyword evidence="3" id="KW-0269">Exonuclease</keyword>
<dbReference type="InterPro" id="IPR036420">
    <property type="entry name" value="BRCT_dom_sf"/>
</dbReference>
<dbReference type="CDD" id="cd06974">
    <property type="entry name" value="TerD_like"/>
    <property type="match status" value="1"/>
</dbReference>
<feature type="region of interest" description="Disordered" evidence="4">
    <location>
        <begin position="314"/>
        <end position="365"/>
    </location>
</feature>
<accession>A0AA41PXI1</accession>
<protein>
    <submittedName>
        <fullName evidence="6">TerD family protein</fullName>
    </submittedName>
</protein>
<dbReference type="Pfam" id="PF00929">
    <property type="entry name" value="RNase_T"/>
    <property type="match status" value="1"/>
</dbReference>
<dbReference type="Proteomes" id="UP001165378">
    <property type="component" value="Unassembled WGS sequence"/>
</dbReference>
<dbReference type="Gene3D" id="3.40.50.10190">
    <property type="entry name" value="BRCT domain"/>
    <property type="match status" value="1"/>
</dbReference>
<dbReference type="InterPro" id="IPR006054">
    <property type="entry name" value="DnaQ"/>
</dbReference>
<comment type="caution">
    <text evidence="6">The sequence shown here is derived from an EMBL/GenBank/DDBJ whole genome shotgun (WGS) entry which is preliminary data.</text>
</comment>
<keyword evidence="2" id="KW-0378">Hydrolase</keyword>